<keyword evidence="7 12" id="KW-0547">Nucleotide-binding</keyword>
<dbReference type="GO" id="GO:0005524">
    <property type="term" value="F:ATP binding"/>
    <property type="evidence" value="ECO:0007669"/>
    <property type="project" value="UniProtKB-UniRule"/>
</dbReference>
<dbReference type="PATRIC" id="fig|1618985.3.peg.723"/>
<evidence type="ECO:0000256" key="9">
    <source>
        <dbReference type="ARBA" id="ARBA00022840"/>
    </source>
</evidence>
<comment type="similarity">
    <text evidence="2 12">Belongs to the class-I aminoacyl-tRNA synthetase family.</text>
</comment>
<dbReference type="GO" id="GO:0008270">
    <property type="term" value="F:zinc ion binding"/>
    <property type="evidence" value="ECO:0007669"/>
    <property type="project" value="UniProtKB-UniRule"/>
</dbReference>
<dbReference type="SMART" id="SM00840">
    <property type="entry name" value="DALR_2"/>
    <property type="match status" value="1"/>
</dbReference>
<evidence type="ECO:0000313" key="15">
    <source>
        <dbReference type="Proteomes" id="UP000034616"/>
    </source>
</evidence>
<keyword evidence="10 12" id="KW-0648">Protein biosynthesis</keyword>
<dbReference type="HAMAP" id="MF_00041">
    <property type="entry name" value="Cys_tRNA_synth"/>
    <property type="match status" value="1"/>
</dbReference>
<dbReference type="InterPro" id="IPR014729">
    <property type="entry name" value="Rossmann-like_a/b/a_fold"/>
</dbReference>
<comment type="caution">
    <text evidence="14">The sequence shown here is derived from an EMBL/GenBank/DDBJ whole genome shotgun (WGS) entry which is preliminary data.</text>
</comment>
<feature type="domain" description="Cysteinyl-tRNA synthetase class Ia DALR" evidence="13">
    <location>
        <begin position="363"/>
        <end position="414"/>
    </location>
</feature>
<keyword evidence="11 12" id="KW-0030">Aminoacyl-tRNA synthetase</keyword>
<evidence type="ECO:0000256" key="2">
    <source>
        <dbReference type="ARBA" id="ARBA00005594"/>
    </source>
</evidence>
<protein>
    <recommendedName>
        <fullName evidence="12">Cysteine--tRNA ligase</fullName>
        <ecNumber evidence="12">6.1.1.16</ecNumber>
    </recommendedName>
    <alternativeName>
        <fullName evidence="12">Cysteinyl-tRNA synthetase</fullName>
        <shortName evidence="12">CysRS</shortName>
    </alternativeName>
</protein>
<dbReference type="SUPFAM" id="SSF47323">
    <property type="entry name" value="Anticodon-binding domain of a subclass of class I aminoacyl-tRNA synthetases"/>
    <property type="match status" value="1"/>
</dbReference>
<dbReference type="EMBL" id="LCAH01000010">
    <property type="protein sequence ID" value="KKR86654.1"/>
    <property type="molecule type" value="Genomic_DNA"/>
</dbReference>
<sequence>MISFFNTLTRQKEEFIPLHPGQAGVYGCGPTVYWFAHIGNMRRFLFEDVLVRSLAYNSFQVKHIINITDVGHLVGDGDDGEDKMLTAMRREGKTAYEIAEFYTQTFFQDLKWLNIISADVYPKATEHITEQIAMVRTLEAKGYTYHTSDGIYFDTSKLPEYGRLSGQKIEEKMGGARVDMGEKKSVSDFALWKFSYSNGRSFDPAQDDVVKQRQMEWESPWGDGFPGWHIECSAMAKKYLGVPFDIHTGAIDLIPVHHENEIAQTSGADDVLEANIWMHAEFLTVGGGKMSKSLGNLYTVEDLIQKGYDPLAYRYLVLQAHYRTKLDFTFEALEAAQNALHRLYNIVREWDAPTVDCTKYEERFLQAINDDLNTSQALAIMWEMVGDTTLPSSARAQSLLLFDKVFGLQLEKYVGQPLEIPVEIQELAKKREQARKEKKWEESDRLRAEIELSGFVVEDTTEGSKVRTQ</sequence>
<evidence type="ECO:0000256" key="3">
    <source>
        <dbReference type="ARBA" id="ARBA00011245"/>
    </source>
</evidence>
<evidence type="ECO:0000256" key="10">
    <source>
        <dbReference type="ARBA" id="ARBA00022917"/>
    </source>
</evidence>
<evidence type="ECO:0000256" key="7">
    <source>
        <dbReference type="ARBA" id="ARBA00022741"/>
    </source>
</evidence>
<comment type="subunit">
    <text evidence="3 12">Monomer.</text>
</comment>
<organism evidence="14 15">
    <name type="scientific">Candidatus Uhrbacteria bacterium GW2011_GWC2_41_11</name>
    <dbReference type="NCBI Taxonomy" id="1618985"/>
    <lineage>
        <taxon>Bacteria</taxon>
        <taxon>Candidatus Uhriibacteriota</taxon>
    </lineage>
</organism>
<feature type="binding site" evidence="12">
    <location>
        <position position="292"/>
    </location>
    <ligand>
        <name>ATP</name>
        <dbReference type="ChEBI" id="CHEBI:30616"/>
    </ligand>
</feature>
<evidence type="ECO:0000256" key="6">
    <source>
        <dbReference type="ARBA" id="ARBA00022723"/>
    </source>
</evidence>
<dbReference type="Pfam" id="PF09190">
    <property type="entry name" value="DALR_2"/>
    <property type="match status" value="1"/>
</dbReference>
<feature type="binding site" evidence="12">
    <location>
        <position position="261"/>
    </location>
    <ligand>
        <name>Zn(2+)</name>
        <dbReference type="ChEBI" id="CHEBI:29105"/>
    </ligand>
</feature>
<dbReference type="InterPro" id="IPR056411">
    <property type="entry name" value="CysS_C"/>
</dbReference>
<evidence type="ECO:0000256" key="4">
    <source>
        <dbReference type="ARBA" id="ARBA00022490"/>
    </source>
</evidence>
<feature type="binding site" evidence="12">
    <location>
        <position position="232"/>
    </location>
    <ligand>
        <name>Zn(2+)</name>
        <dbReference type="ChEBI" id="CHEBI:29105"/>
    </ligand>
</feature>
<feature type="short sequence motif" description="'HIGH' region" evidence="12">
    <location>
        <begin position="30"/>
        <end position="40"/>
    </location>
</feature>
<dbReference type="GO" id="GO:0005829">
    <property type="term" value="C:cytosol"/>
    <property type="evidence" value="ECO:0007669"/>
    <property type="project" value="TreeGrafter"/>
</dbReference>
<reference evidence="14 15" key="1">
    <citation type="journal article" date="2015" name="Nature">
        <title>rRNA introns, odd ribosomes, and small enigmatic genomes across a large radiation of phyla.</title>
        <authorList>
            <person name="Brown C.T."/>
            <person name="Hug L.A."/>
            <person name="Thomas B.C."/>
            <person name="Sharon I."/>
            <person name="Castelle C.J."/>
            <person name="Singh A."/>
            <person name="Wilkins M.J."/>
            <person name="Williams K.H."/>
            <person name="Banfield J.F."/>
        </authorList>
    </citation>
    <scope>NUCLEOTIDE SEQUENCE [LARGE SCALE GENOMIC DNA]</scope>
</reference>
<comment type="subcellular location">
    <subcellularLocation>
        <location evidence="1 12">Cytoplasm</location>
    </subcellularLocation>
</comment>
<keyword evidence="5 12" id="KW-0436">Ligase</keyword>
<evidence type="ECO:0000256" key="12">
    <source>
        <dbReference type="HAMAP-Rule" id="MF_00041"/>
    </source>
</evidence>
<accession>A0A0G0UCJ2</accession>
<dbReference type="Gene3D" id="3.40.50.620">
    <property type="entry name" value="HUPs"/>
    <property type="match status" value="1"/>
</dbReference>
<dbReference type="Proteomes" id="UP000034616">
    <property type="component" value="Unassembled WGS sequence"/>
</dbReference>
<dbReference type="GO" id="GO:0004817">
    <property type="term" value="F:cysteine-tRNA ligase activity"/>
    <property type="evidence" value="ECO:0007669"/>
    <property type="project" value="UniProtKB-UniRule"/>
</dbReference>
<name>A0A0G0UCJ2_9BACT</name>
<dbReference type="PANTHER" id="PTHR10890">
    <property type="entry name" value="CYSTEINYL-TRNA SYNTHETASE"/>
    <property type="match status" value="1"/>
</dbReference>
<keyword evidence="6 12" id="KW-0479">Metal-binding</keyword>
<dbReference type="SUPFAM" id="SSF52374">
    <property type="entry name" value="Nucleotidylyl transferase"/>
    <property type="match status" value="1"/>
</dbReference>
<dbReference type="AlphaFoldDB" id="A0A0G0UCJ2"/>
<comment type="cofactor">
    <cofactor evidence="12">
        <name>Zn(2+)</name>
        <dbReference type="ChEBI" id="CHEBI:29105"/>
    </cofactor>
    <text evidence="12">Binds 1 zinc ion per subunit.</text>
</comment>
<proteinExistence type="inferred from homology"/>
<evidence type="ECO:0000256" key="11">
    <source>
        <dbReference type="ARBA" id="ARBA00023146"/>
    </source>
</evidence>
<dbReference type="EC" id="6.1.1.16" evidence="12"/>
<evidence type="ECO:0000256" key="5">
    <source>
        <dbReference type="ARBA" id="ARBA00022598"/>
    </source>
</evidence>
<comment type="catalytic activity">
    <reaction evidence="12">
        <text>tRNA(Cys) + L-cysteine + ATP = L-cysteinyl-tRNA(Cys) + AMP + diphosphate</text>
        <dbReference type="Rhea" id="RHEA:17773"/>
        <dbReference type="Rhea" id="RHEA-COMP:9661"/>
        <dbReference type="Rhea" id="RHEA-COMP:9679"/>
        <dbReference type="ChEBI" id="CHEBI:30616"/>
        <dbReference type="ChEBI" id="CHEBI:33019"/>
        <dbReference type="ChEBI" id="CHEBI:35235"/>
        <dbReference type="ChEBI" id="CHEBI:78442"/>
        <dbReference type="ChEBI" id="CHEBI:78517"/>
        <dbReference type="ChEBI" id="CHEBI:456215"/>
        <dbReference type="EC" id="6.1.1.16"/>
    </reaction>
</comment>
<dbReference type="PANTHER" id="PTHR10890:SF3">
    <property type="entry name" value="CYSTEINE--TRNA LIGASE, CYTOPLASMIC"/>
    <property type="match status" value="1"/>
</dbReference>
<dbReference type="PRINTS" id="PR00983">
    <property type="entry name" value="TRNASYNTHCYS"/>
</dbReference>
<feature type="binding site" evidence="12">
    <location>
        <position position="257"/>
    </location>
    <ligand>
        <name>Zn(2+)</name>
        <dbReference type="ChEBI" id="CHEBI:29105"/>
    </ligand>
</feature>
<keyword evidence="8 12" id="KW-0862">Zinc</keyword>
<evidence type="ECO:0000256" key="1">
    <source>
        <dbReference type="ARBA" id="ARBA00004496"/>
    </source>
</evidence>
<dbReference type="InterPro" id="IPR024909">
    <property type="entry name" value="Cys-tRNA/MSH_ligase"/>
</dbReference>
<dbReference type="Pfam" id="PF23493">
    <property type="entry name" value="CysS_C"/>
    <property type="match status" value="1"/>
</dbReference>
<evidence type="ECO:0000313" key="14">
    <source>
        <dbReference type="EMBL" id="KKR86654.1"/>
    </source>
</evidence>
<gene>
    <name evidence="12" type="primary">cysS</name>
    <name evidence="14" type="ORF">UU35_C0010G0032</name>
</gene>
<feature type="short sequence motif" description="'KMSKS' region" evidence="12">
    <location>
        <begin position="289"/>
        <end position="293"/>
    </location>
</feature>
<dbReference type="InterPro" id="IPR015273">
    <property type="entry name" value="Cys-tRNA-synt_Ia_DALR"/>
</dbReference>
<evidence type="ECO:0000259" key="13">
    <source>
        <dbReference type="SMART" id="SM00840"/>
    </source>
</evidence>
<evidence type="ECO:0000256" key="8">
    <source>
        <dbReference type="ARBA" id="ARBA00022833"/>
    </source>
</evidence>
<dbReference type="Gene3D" id="1.20.120.1910">
    <property type="entry name" value="Cysteine-tRNA ligase, C-terminal anti-codon recognition domain"/>
    <property type="match status" value="1"/>
</dbReference>
<feature type="binding site" evidence="12">
    <location>
        <position position="28"/>
    </location>
    <ligand>
        <name>Zn(2+)</name>
        <dbReference type="ChEBI" id="CHEBI:29105"/>
    </ligand>
</feature>
<dbReference type="CDD" id="cd00672">
    <property type="entry name" value="CysRS_core"/>
    <property type="match status" value="1"/>
</dbReference>
<dbReference type="InterPro" id="IPR015803">
    <property type="entry name" value="Cys-tRNA-ligase"/>
</dbReference>
<dbReference type="InterPro" id="IPR009080">
    <property type="entry name" value="tRNAsynth_Ia_anticodon-bd"/>
</dbReference>
<keyword evidence="9 12" id="KW-0067">ATP-binding</keyword>
<dbReference type="InterPro" id="IPR032678">
    <property type="entry name" value="tRNA-synt_1_cat_dom"/>
</dbReference>
<dbReference type="Pfam" id="PF01406">
    <property type="entry name" value="tRNA-synt_1e"/>
    <property type="match status" value="1"/>
</dbReference>
<dbReference type="NCBIfam" id="TIGR00435">
    <property type="entry name" value="cysS"/>
    <property type="match status" value="1"/>
</dbReference>
<dbReference type="GO" id="GO:0006423">
    <property type="term" value="P:cysteinyl-tRNA aminoacylation"/>
    <property type="evidence" value="ECO:0007669"/>
    <property type="project" value="UniProtKB-UniRule"/>
</dbReference>
<keyword evidence="4 12" id="KW-0963">Cytoplasm</keyword>